<dbReference type="RefSeq" id="WP_115517219.1">
    <property type="nucleotide sequence ID" value="NZ_QRGO01000001.1"/>
</dbReference>
<keyword evidence="6" id="KW-0969">Cilium</keyword>
<keyword evidence="2 4" id="KW-0732">Signal</keyword>
<keyword evidence="7" id="KW-1185">Reference proteome</keyword>
<dbReference type="EMBL" id="QRGO01000001">
    <property type="protein sequence ID" value="RDV05192.1"/>
    <property type="molecule type" value="Genomic_DNA"/>
</dbReference>
<feature type="signal peptide" evidence="4">
    <location>
        <begin position="1"/>
        <end position="26"/>
    </location>
</feature>
<evidence type="ECO:0000256" key="2">
    <source>
        <dbReference type="ARBA" id="ARBA00022729"/>
    </source>
</evidence>
<organism evidence="6 7">
    <name type="scientific">Undibacter mobilis</name>
    <dbReference type="NCBI Taxonomy" id="2292256"/>
    <lineage>
        <taxon>Bacteria</taxon>
        <taxon>Pseudomonadati</taxon>
        <taxon>Pseudomonadota</taxon>
        <taxon>Alphaproteobacteria</taxon>
        <taxon>Hyphomicrobiales</taxon>
        <taxon>Nitrobacteraceae</taxon>
        <taxon>Undibacter</taxon>
    </lineage>
</organism>
<dbReference type="OrthoDB" id="5323072at2"/>
<proteinExistence type="predicted"/>
<dbReference type="Pfam" id="PF13144">
    <property type="entry name" value="ChapFlgA"/>
    <property type="match status" value="1"/>
</dbReference>
<evidence type="ECO:0000256" key="3">
    <source>
        <dbReference type="ARBA" id="ARBA00022764"/>
    </source>
</evidence>
<evidence type="ECO:0000259" key="5">
    <source>
        <dbReference type="SMART" id="SM00858"/>
    </source>
</evidence>
<dbReference type="GO" id="GO:0044780">
    <property type="term" value="P:bacterial-type flagellum assembly"/>
    <property type="evidence" value="ECO:0007669"/>
    <property type="project" value="InterPro"/>
</dbReference>
<dbReference type="GO" id="GO:0042597">
    <property type="term" value="C:periplasmic space"/>
    <property type="evidence" value="ECO:0007669"/>
    <property type="project" value="UniProtKB-SubCell"/>
</dbReference>
<dbReference type="SMART" id="SM00858">
    <property type="entry name" value="SAF"/>
    <property type="match status" value="1"/>
</dbReference>
<dbReference type="NCBIfam" id="TIGR03170">
    <property type="entry name" value="flgA_cterm"/>
    <property type="match status" value="1"/>
</dbReference>
<feature type="chain" id="PRO_5016811838" evidence="4">
    <location>
        <begin position="27"/>
        <end position="336"/>
    </location>
</feature>
<dbReference type="Proteomes" id="UP000263993">
    <property type="component" value="Unassembled WGS sequence"/>
</dbReference>
<keyword evidence="3" id="KW-0574">Periplasm</keyword>
<dbReference type="Gene3D" id="3.90.1210.10">
    <property type="entry name" value="Antifreeze-like/N-acetylneuraminic acid synthase C-terminal domain"/>
    <property type="match status" value="1"/>
</dbReference>
<sequence length="336" mass="34886">MIATALRIVAVTATLGIGIAAASAQSAEPARPQLKTHVTVNANIVRIGDLIDNAGIVADVAIFRAPDLGTTGTVPVAAVVEAVRPHALVGFDTGGATEITVTRAAREIPISEIERSLAEAVSSRFNAGPAADITVTFDRDPRAIQVDPSSRGDIAIARLSYDARSSRFDATLEIPTGATQRGLLRLSGRAYATAEVVMVSHSVDRGAVLRAADLQVERRPRAEVGRDAIVGIERAIGMAARSVIRPGQPLRSADLTRPEIVQRGQMVTLVFEAPGLTLTLRGKATEAGAEGDTVTVLNEQSKRSVQGVVVGPGHVVVSTTVPRFAANLPAAAGTGP</sequence>
<comment type="subcellular location">
    <subcellularLocation>
        <location evidence="1">Periplasm</location>
    </subcellularLocation>
</comment>
<keyword evidence="6" id="KW-0282">Flagellum</keyword>
<dbReference type="AlphaFoldDB" id="A0A371BC96"/>
<reference evidence="7" key="1">
    <citation type="submission" date="2018-08" db="EMBL/GenBank/DDBJ databases">
        <authorList>
            <person name="Kim S.-J."/>
            <person name="Jung G.-Y."/>
        </authorList>
    </citation>
    <scope>NUCLEOTIDE SEQUENCE [LARGE SCALE GENOMIC DNA]</scope>
    <source>
        <strain evidence="7">GY_H</strain>
    </source>
</reference>
<protein>
    <submittedName>
        <fullName evidence="6">Flagella basal body P-ring formation protein FlgA</fullName>
    </submittedName>
</protein>
<dbReference type="CDD" id="cd11614">
    <property type="entry name" value="SAF_CpaB_FlgA_like"/>
    <property type="match status" value="1"/>
</dbReference>
<evidence type="ECO:0000313" key="6">
    <source>
        <dbReference type="EMBL" id="RDV05192.1"/>
    </source>
</evidence>
<dbReference type="PANTHER" id="PTHR36307">
    <property type="entry name" value="FLAGELLA BASAL BODY P-RING FORMATION PROTEIN FLGA"/>
    <property type="match status" value="1"/>
</dbReference>
<dbReference type="Gene3D" id="2.30.30.760">
    <property type="match status" value="1"/>
</dbReference>
<evidence type="ECO:0000256" key="4">
    <source>
        <dbReference type="SAM" id="SignalP"/>
    </source>
</evidence>
<dbReference type="InterPro" id="IPR039246">
    <property type="entry name" value="Flagellar_FlgA"/>
</dbReference>
<gene>
    <name evidence="6" type="ORF">DXH78_11815</name>
</gene>
<evidence type="ECO:0000256" key="1">
    <source>
        <dbReference type="ARBA" id="ARBA00004418"/>
    </source>
</evidence>
<feature type="domain" description="SAF" evidence="5">
    <location>
        <begin position="194"/>
        <end position="256"/>
    </location>
</feature>
<dbReference type="InterPro" id="IPR013974">
    <property type="entry name" value="SAF"/>
</dbReference>
<evidence type="ECO:0000313" key="7">
    <source>
        <dbReference type="Proteomes" id="UP000263993"/>
    </source>
</evidence>
<keyword evidence="6" id="KW-0966">Cell projection</keyword>
<accession>A0A371BC96</accession>
<dbReference type="InterPro" id="IPR017585">
    <property type="entry name" value="SAF_FlgA"/>
</dbReference>
<comment type="caution">
    <text evidence="6">The sequence shown here is derived from an EMBL/GenBank/DDBJ whole genome shotgun (WGS) entry which is preliminary data.</text>
</comment>
<dbReference type="PANTHER" id="PTHR36307:SF1">
    <property type="entry name" value="FLAGELLA BASAL BODY P-RING FORMATION PROTEIN FLGA"/>
    <property type="match status" value="1"/>
</dbReference>
<name>A0A371BC96_9BRAD</name>